<dbReference type="SUPFAM" id="SSF54523">
    <property type="entry name" value="Pili subunits"/>
    <property type="match status" value="1"/>
</dbReference>
<keyword evidence="8 11" id="KW-0472">Membrane</keyword>
<feature type="domain" description="General secretion pathway GspH" evidence="12">
    <location>
        <begin position="54"/>
        <end position="171"/>
    </location>
</feature>
<comment type="subcellular location">
    <subcellularLocation>
        <location evidence="1">Cell inner membrane</location>
        <topology evidence="1">Single-pass membrane protein</topology>
    </subcellularLocation>
</comment>
<evidence type="ECO:0000256" key="2">
    <source>
        <dbReference type="ARBA" id="ARBA00021549"/>
    </source>
</evidence>
<evidence type="ECO:0000256" key="5">
    <source>
        <dbReference type="ARBA" id="ARBA00022519"/>
    </source>
</evidence>
<dbReference type="RefSeq" id="WP_132577447.1">
    <property type="nucleotide sequence ID" value="NZ_JBHLWF010000085.1"/>
</dbReference>
<accession>A0A4R3LDG7</accession>
<dbReference type="EMBL" id="SMAF01000013">
    <property type="protein sequence ID" value="TCS97388.1"/>
    <property type="molecule type" value="Genomic_DNA"/>
</dbReference>
<dbReference type="GO" id="GO:0005886">
    <property type="term" value="C:plasma membrane"/>
    <property type="evidence" value="ECO:0007669"/>
    <property type="project" value="UniProtKB-SubCell"/>
</dbReference>
<feature type="transmembrane region" description="Helical" evidence="11">
    <location>
        <begin position="20"/>
        <end position="41"/>
    </location>
</feature>
<name>A0A4R3LDG7_9GAMM</name>
<gene>
    <name evidence="13" type="ORF">EDC25_11364</name>
</gene>
<dbReference type="Pfam" id="PF07963">
    <property type="entry name" value="N_methyl"/>
    <property type="match status" value="1"/>
</dbReference>
<evidence type="ECO:0000256" key="10">
    <source>
        <dbReference type="ARBA" id="ARBA00030775"/>
    </source>
</evidence>
<keyword evidence="14" id="KW-1185">Reference proteome</keyword>
<keyword evidence="4" id="KW-0488">Methylation</keyword>
<keyword evidence="7 11" id="KW-1133">Transmembrane helix</keyword>
<evidence type="ECO:0000256" key="11">
    <source>
        <dbReference type="SAM" id="Phobius"/>
    </source>
</evidence>
<dbReference type="InterPro" id="IPR012902">
    <property type="entry name" value="N_methyl_site"/>
</dbReference>
<evidence type="ECO:0000256" key="9">
    <source>
        <dbReference type="ARBA" id="ARBA00025772"/>
    </source>
</evidence>
<keyword evidence="3" id="KW-1003">Cell membrane</keyword>
<sequence length="188" mass="20060">MDTTPHAPLSQPPRQRGLSLVEMVTTLAVAAILAGASIPGFRDMQANSRMRSASHSLIAAFQHARMRAVSEVTQVIVCPSLDGRRCSGGLDWQYGWLVYDDHNRNRTLDPGERVTAGHGPLPAGVMGRATVGRPLMVYRSDGSAFGNPITVTLCDGRGWRQGRAIIVNQGGRARTGPAEASRCPTATG</sequence>
<evidence type="ECO:0000313" key="13">
    <source>
        <dbReference type="EMBL" id="TCS97388.1"/>
    </source>
</evidence>
<evidence type="ECO:0000259" key="12">
    <source>
        <dbReference type="Pfam" id="PF12019"/>
    </source>
</evidence>
<protein>
    <recommendedName>
        <fullName evidence="2">Type II secretion system protein H</fullName>
    </recommendedName>
    <alternativeName>
        <fullName evidence="10">General secretion pathway protein H</fullName>
    </alternativeName>
</protein>
<evidence type="ECO:0000256" key="7">
    <source>
        <dbReference type="ARBA" id="ARBA00022989"/>
    </source>
</evidence>
<reference evidence="13 14" key="1">
    <citation type="submission" date="2019-03" db="EMBL/GenBank/DDBJ databases">
        <title>Genomic Encyclopedia of Type Strains, Phase IV (KMG-IV): sequencing the most valuable type-strain genomes for metagenomic binning, comparative biology and taxonomic classification.</title>
        <authorList>
            <person name="Goeker M."/>
        </authorList>
    </citation>
    <scope>NUCLEOTIDE SEQUENCE [LARGE SCALE GENOMIC DNA]</scope>
    <source>
        <strain evidence="13 14">DSM 21944</strain>
    </source>
</reference>
<keyword evidence="6 11" id="KW-0812">Transmembrane</keyword>
<dbReference type="InterPro" id="IPR045584">
    <property type="entry name" value="Pilin-like"/>
</dbReference>
<dbReference type="AlphaFoldDB" id="A0A4R3LDG7"/>
<organism evidence="13 14">
    <name type="scientific">Pseudofulvimonas gallinarii</name>
    <dbReference type="NCBI Taxonomy" id="634155"/>
    <lineage>
        <taxon>Bacteria</taxon>
        <taxon>Pseudomonadati</taxon>
        <taxon>Pseudomonadota</taxon>
        <taxon>Gammaproteobacteria</taxon>
        <taxon>Lysobacterales</taxon>
        <taxon>Rhodanobacteraceae</taxon>
        <taxon>Pseudofulvimonas</taxon>
    </lineage>
</organism>
<dbReference type="GO" id="GO:0015628">
    <property type="term" value="P:protein secretion by the type II secretion system"/>
    <property type="evidence" value="ECO:0007669"/>
    <property type="project" value="InterPro"/>
</dbReference>
<comment type="similarity">
    <text evidence="9">Belongs to the GSP H family.</text>
</comment>
<dbReference type="Pfam" id="PF12019">
    <property type="entry name" value="GspH"/>
    <property type="match status" value="1"/>
</dbReference>
<evidence type="ECO:0000256" key="4">
    <source>
        <dbReference type="ARBA" id="ARBA00022481"/>
    </source>
</evidence>
<dbReference type="Gene3D" id="3.55.40.10">
    <property type="entry name" value="minor pseudopilin epsh domain"/>
    <property type="match status" value="1"/>
</dbReference>
<dbReference type="GO" id="GO:0015627">
    <property type="term" value="C:type II protein secretion system complex"/>
    <property type="evidence" value="ECO:0007669"/>
    <property type="project" value="InterPro"/>
</dbReference>
<evidence type="ECO:0000256" key="8">
    <source>
        <dbReference type="ARBA" id="ARBA00023136"/>
    </source>
</evidence>
<evidence type="ECO:0000256" key="1">
    <source>
        <dbReference type="ARBA" id="ARBA00004377"/>
    </source>
</evidence>
<evidence type="ECO:0000256" key="3">
    <source>
        <dbReference type="ARBA" id="ARBA00022475"/>
    </source>
</evidence>
<evidence type="ECO:0000256" key="6">
    <source>
        <dbReference type="ARBA" id="ARBA00022692"/>
    </source>
</evidence>
<dbReference type="PROSITE" id="PS00409">
    <property type="entry name" value="PROKAR_NTER_METHYL"/>
    <property type="match status" value="1"/>
</dbReference>
<dbReference type="InterPro" id="IPR022346">
    <property type="entry name" value="T2SS_GspH"/>
</dbReference>
<keyword evidence="5" id="KW-0997">Cell inner membrane</keyword>
<dbReference type="OrthoDB" id="2313614at2"/>
<proteinExistence type="inferred from homology"/>
<dbReference type="Proteomes" id="UP000294599">
    <property type="component" value="Unassembled WGS sequence"/>
</dbReference>
<evidence type="ECO:0000313" key="14">
    <source>
        <dbReference type="Proteomes" id="UP000294599"/>
    </source>
</evidence>
<comment type="caution">
    <text evidence="13">The sequence shown here is derived from an EMBL/GenBank/DDBJ whole genome shotgun (WGS) entry which is preliminary data.</text>
</comment>
<dbReference type="NCBIfam" id="TIGR02532">
    <property type="entry name" value="IV_pilin_GFxxxE"/>
    <property type="match status" value="1"/>
</dbReference>